<keyword evidence="1" id="KW-0645">Protease</keyword>
<keyword evidence="2" id="KW-1185">Reference proteome</keyword>
<proteinExistence type="predicted"/>
<sequence length="439" mass="45942">MLSAVRVVNAAFTTKHVTKGAANPPSASLKAADYSLALTRTVARPKSKREALRHLSKRVVAANDIAIIAGSDLDEEYITNITFGNQNFTAIVDTGSSDSWLAKKGFSCFTLADEPEPEAECAFGTDGFDPDASPTFVAYPGHNFNISYGDGEFLTGEVGFETVAIGGLTVTSQEVGIVTDAAWFGDGESTGLIGLCYPDLTSVYSTTNPSDDSAANNEPYDPFVFSAIKQGLISDPIFSVALNRGSVAAEEGSQLDPNLGLLAFGGIAPVDVTNKAVTVPIQGFAVSSTKSDFFFYNVDIDAYVFPGSEALQTSGTSILDTGTTLLYLPTPIADALAAEFVPPAVFSEDFGAYLVECNATAPSFAVVIGSVSFSVTAADLILPIGADSDGNQICISGHDDGGPQTGDNIFILGDTFLHNVVATFNLADNVVTLTERTPY</sequence>
<name>A0ACB8QT71_9AGAM</name>
<gene>
    <name evidence="1" type="ORF">K488DRAFT_44930</name>
</gene>
<organism evidence="1 2">
    <name type="scientific">Vararia minispora EC-137</name>
    <dbReference type="NCBI Taxonomy" id="1314806"/>
    <lineage>
        <taxon>Eukaryota</taxon>
        <taxon>Fungi</taxon>
        <taxon>Dikarya</taxon>
        <taxon>Basidiomycota</taxon>
        <taxon>Agaricomycotina</taxon>
        <taxon>Agaricomycetes</taxon>
        <taxon>Russulales</taxon>
        <taxon>Lachnocladiaceae</taxon>
        <taxon>Vararia</taxon>
    </lineage>
</organism>
<dbReference type="Proteomes" id="UP000814128">
    <property type="component" value="Unassembled WGS sequence"/>
</dbReference>
<reference evidence="1" key="1">
    <citation type="submission" date="2021-02" db="EMBL/GenBank/DDBJ databases">
        <authorList>
            <consortium name="DOE Joint Genome Institute"/>
            <person name="Ahrendt S."/>
            <person name="Looney B.P."/>
            <person name="Miyauchi S."/>
            <person name="Morin E."/>
            <person name="Drula E."/>
            <person name="Courty P.E."/>
            <person name="Chicoki N."/>
            <person name="Fauchery L."/>
            <person name="Kohler A."/>
            <person name="Kuo A."/>
            <person name="Labutti K."/>
            <person name="Pangilinan J."/>
            <person name="Lipzen A."/>
            <person name="Riley R."/>
            <person name="Andreopoulos W."/>
            <person name="He G."/>
            <person name="Johnson J."/>
            <person name="Barry K.W."/>
            <person name="Grigoriev I.V."/>
            <person name="Nagy L."/>
            <person name="Hibbett D."/>
            <person name="Henrissat B."/>
            <person name="Matheny P.B."/>
            <person name="Labbe J."/>
            <person name="Martin F."/>
        </authorList>
    </citation>
    <scope>NUCLEOTIDE SEQUENCE</scope>
    <source>
        <strain evidence="1">EC-137</strain>
    </source>
</reference>
<comment type="caution">
    <text evidence="1">The sequence shown here is derived from an EMBL/GenBank/DDBJ whole genome shotgun (WGS) entry which is preliminary data.</text>
</comment>
<reference evidence="1" key="2">
    <citation type="journal article" date="2022" name="New Phytol.">
        <title>Evolutionary transition to the ectomycorrhizal habit in the genomes of a hyperdiverse lineage of mushroom-forming fungi.</title>
        <authorList>
            <person name="Looney B."/>
            <person name="Miyauchi S."/>
            <person name="Morin E."/>
            <person name="Drula E."/>
            <person name="Courty P.E."/>
            <person name="Kohler A."/>
            <person name="Kuo A."/>
            <person name="LaButti K."/>
            <person name="Pangilinan J."/>
            <person name="Lipzen A."/>
            <person name="Riley R."/>
            <person name="Andreopoulos W."/>
            <person name="He G."/>
            <person name="Johnson J."/>
            <person name="Nolan M."/>
            <person name="Tritt A."/>
            <person name="Barry K.W."/>
            <person name="Grigoriev I.V."/>
            <person name="Nagy L.G."/>
            <person name="Hibbett D."/>
            <person name="Henrissat B."/>
            <person name="Matheny P.B."/>
            <person name="Labbe J."/>
            <person name="Martin F.M."/>
        </authorList>
    </citation>
    <scope>NUCLEOTIDE SEQUENCE</scope>
    <source>
        <strain evidence="1">EC-137</strain>
    </source>
</reference>
<evidence type="ECO:0000313" key="2">
    <source>
        <dbReference type="Proteomes" id="UP000814128"/>
    </source>
</evidence>
<keyword evidence="1" id="KW-0378">Hydrolase</keyword>
<evidence type="ECO:0000313" key="1">
    <source>
        <dbReference type="EMBL" id="KAI0034703.1"/>
    </source>
</evidence>
<dbReference type="EMBL" id="MU273496">
    <property type="protein sequence ID" value="KAI0034703.1"/>
    <property type="molecule type" value="Genomic_DNA"/>
</dbReference>
<accession>A0ACB8QT71</accession>
<protein>
    <submittedName>
        <fullName evidence="1">Acid protease</fullName>
    </submittedName>
</protein>